<name>A0AB39HLY4_9BACI</name>
<evidence type="ECO:0000256" key="1">
    <source>
        <dbReference type="ARBA" id="ARBA00009018"/>
    </source>
</evidence>
<keyword evidence="5" id="KW-0963">Cytoplasm</keyword>
<keyword evidence="2 5" id="KW-0547">Nucleotide-binding</keyword>
<keyword evidence="5 7" id="KW-0418">Kinase</keyword>
<evidence type="ECO:0000313" key="7">
    <source>
        <dbReference type="EMBL" id="XDK31575.1"/>
    </source>
</evidence>
<dbReference type="AlphaFoldDB" id="A0AB39HLY4"/>
<keyword evidence="3 5" id="KW-0067">ATP-binding</keyword>
<dbReference type="GO" id="GO:0005737">
    <property type="term" value="C:cytoplasm"/>
    <property type="evidence" value="ECO:0007669"/>
    <property type="project" value="UniProtKB-SubCell"/>
</dbReference>
<reference evidence="7" key="1">
    <citation type="submission" date="2024-07" db="EMBL/GenBank/DDBJ databases">
        <title>Halotolerant mesophilic bacterium Ornithinibacillus sp. 4-3, sp. nov., isolated from soil.</title>
        <authorList>
            <person name="Sidarenka A.V."/>
            <person name="Guliayeva D.E."/>
            <person name="Leanovich S.I."/>
            <person name="Hileuskaya K.S."/>
            <person name="Akhremchuk A.E."/>
            <person name="Sikolenko M.A."/>
            <person name="Valentovich L.N."/>
        </authorList>
    </citation>
    <scope>NUCLEOTIDE SEQUENCE</scope>
    <source>
        <strain evidence="7">4-3</strain>
    </source>
</reference>
<dbReference type="CDD" id="cd02022">
    <property type="entry name" value="DPCK"/>
    <property type="match status" value="1"/>
</dbReference>
<dbReference type="GO" id="GO:0015937">
    <property type="term" value="P:coenzyme A biosynthetic process"/>
    <property type="evidence" value="ECO:0007669"/>
    <property type="project" value="UniProtKB-UniRule"/>
</dbReference>
<feature type="binding site" evidence="5">
    <location>
        <begin position="12"/>
        <end position="17"/>
    </location>
    <ligand>
        <name>ATP</name>
        <dbReference type="ChEBI" id="CHEBI:30616"/>
    </ligand>
</feature>
<evidence type="ECO:0000256" key="2">
    <source>
        <dbReference type="ARBA" id="ARBA00022741"/>
    </source>
</evidence>
<gene>
    <name evidence="5 7" type="primary">coaE</name>
    <name evidence="7" type="ORF">AB4Y30_11110</name>
</gene>
<dbReference type="InterPro" id="IPR027417">
    <property type="entry name" value="P-loop_NTPase"/>
</dbReference>
<dbReference type="InterPro" id="IPR001977">
    <property type="entry name" value="Depp_CoAkinase"/>
</dbReference>
<dbReference type="GO" id="GO:0005524">
    <property type="term" value="F:ATP binding"/>
    <property type="evidence" value="ECO:0007669"/>
    <property type="project" value="UniProtKB-UniRule"/>
</dbReference>
<sequence>MALVIGLTGGIASGKSTVAQMFKEFNIPVVDADVIAREVVEPGQDPYEEIIKAFGEDILQADLTLDRKKLGAIIFNDAEKRKNLNQIVHPAIRKEMVARRDDYLADGASCVVMDIPLLFENDLTHFVEKTIVVYVDEMIQKQRLMERDNYTEEEAVARMKSQMPLKEKAALADAIIDNNESVEHSFKQLKDLLHQWNAFSKA</sequence>
<comment type="pathway">
    <text evidence="5">Cofactor biosynthesis; coenzyme A biosynthesis; CoA from (R)-pantothenate: step 5/5.</text>
</comment>
<protein>
    <recommendedName>
        <fullName evidence="5 6">Dephospho-CoA kinase</fullName>
        <ecNumber evidence="5 6">2.7.1.24</ecNumber>
    </recommendedName>
    <alternativeName>
        <fullName evidence="5">Dephosphocoenzyme A kinase</fullName>
    </alternativeName>
</protein>
<comment type="function">
    <text evidence="5">Catalyzes the phosphorylation of the 3'-hydroxyl group of dephosphocoenzyme A to form coenzyme A.</text>
</comment>
<evidence type="ECO:0000256" key="4">
    <source>
        <dbReference type="ARBA" id="ARBA00022993"/>
    </source>
</evidence>
<accession>A0AB39HLY4</accession>
<keyword evidence="5 7" id="KW-0808">Transferase</keyword>
<dbReference type="Pfam" id="PF01121">
    <property type="entry name" value="CoaE"/>
    <property type="match status" value="1"/>
</dbReference>
<evidence type="ECO:0000256" key="6">
    <source>
        <dbReference type="NCBIfam" id="TIGR00152"/>
    </source>
</evidence>
<dbReference type="PANTHER" id="PTHR10695:SF46">
    <property type="entry name" value="BIFUNCTIONAL COENZYME A SYNTHASE-RELATED"/>
    <property type="match status" value="1"/>
</dbReference>
<keyword evidence="4 5" id="KW-0173">Coenzyme A biosynthesis</keyword>
<dbReference type="FunFam" id="3.40.50.300:FF:000485">
    <property type="entry name" value="Dephospho-CoA kinase CAB5"/>
    <property type="match status" value="1"/>
</dbReference>
<comment type="catalytic activity">
    <reaction evidence="5">
        <text>3'-dephospho-CoA + ATP = ADP + CoA + H(+)</text>
        <dbReference type="Rhea" id="RHEA:18245"/>
        <dbReference type="ChEBI" id="CHEBI:15378"/>
        <dbReference type="ChEBI" id="CHEBI:30616"/>
        <dbReference type="ChEBI" id="CHEBI:57287"/>
        <dbReference type="ChEBI" id="CHEBI:57328"/>
        <dbReference type="ChEBI" id="CHEBI:456216"/>
        <dbReference type="EC" id="2.7.1.24"/>
    </reaction>
</comment>
<dbReference type="EC" id="2.7.1.24" evidence="5 6"/>
<proteinExistence type="inferred from homology"/>
<dbReference type="PROSITE" id="PS51219">
    <property type="entry name" value="DPCK"/>
    <property type="match status" value="1"/>
</dbReference>
<dbReference type="RefSeq" id="WP_368652302.1">
    <property type="nucleotide sequence ID" value="NZ_CP162599.1"/>
</dbReference>
<comment type="similarity">
    <text evidence="1 5">Belongs to the CoaE family.</text>
</comment>
<dbReference type="HAMAP" id="MF_00376">
    <property type="entry name" value="Dephospho_CoA_kinase"/>
    <property type="match status" value="1"/>
</dbReference>
<organism evidence="7">
    <name type="scientific">Ornithinibacillus sp. 4-3</name>
    <dbReference type="NCBI Taxonomy" id="3231488"/>
    <lineage>
        <taxon>Bacteria</taxon>
        <taxon>Bacillati</taxon>
        <taxon>Bacillota</taxon>
        <taxon>Bacilli</taxon>
        <taxon>Bacillales</taxon>
        <taxon>Bacillaceae</taxon>
        <taxon>Ornithinibacillus</taxon>
    </lineage>
</organism>
<dbReference type="EMBL" id="CP162599">
    <property type="protein sequence ID" value="XDK31575.1"/>
    <property type="molecule type" value="Genomic_DNA"/>
</dbReference>
<dbReference type="GO" id="GO:0004140">
    <property type="term" value="F:dephospho-CoA kinase activity"/>
    <property type="evidence" value="ECO:0007669"/>
    <property type="project" value="UniProtKB-UniRule"/>
</dbReference>
<dbReference type="SUPFAM" id="SSF52540">
    <property type="entry name" value="P-loop containing nucleoside triphosphate hydrolases"/>
    <property type="match status" value="1"/>
</dbReference>
<dbReference type="NCBIfam" id="TIGR00152">
    <property type="entry name" value="dephospho-CoA kinase"/>
    <property type="match status" value="1"/>
</dbReference>
<dbReference type="Gene3D" id="3.40.50.300">
    <property type="entry name" value="P-loop containing nucleotide triphosphate hydrolases"/>
    <property type="match status" value="1"/>
</dbReference>
<comment type="subcellular location">
    <subcellularLocation>
        <location evidence="5">Cytoplasm</location>
    </subcellularLocation>
</comment>
<dbReference type="PANTHER" id="PTHR10695">
    <property type="entry name" value="DEPHOSPHO-COA KINASE-RELATED"/>
    <property type="match status" value="1"/>
</dbReference>
<evidence type="ECO:0000256" key="3">
    <source>
        <dbReference type="ARBA" id="ARBA00022840"/>
    </source>
</evidence>
<evidence type="ECO:0000256" key="5">
    <source>
        <dbReference type="HAMAP-Rule" id="MF_00376"/>
    </source>
</evidence>